<dbReference type="RefSeq" id="WP_013559970.1">
    <property type="nucleotide sequence ID" value="NC_014960.1"/>
</dbReference>
<evidence type="ECO:0000313" key="7">
    <source>
        <dbReference type="Proteomes" id="UP000008922"/>
    </source>
</evidence>
<dbReference type="Pfam" id="PF19045">
    <property type="entry name" value="Ligase_CoA_2"/>
    <property type="match status" value="1"/>
</dbReference>
<dbReference type="InterPro" id="IPR032875">
    <property type="entry name" value="Succ_CoA_lig_flav_dom"/>
</dbReference>
<dbReference type="SUPFAM" id="SSF51735">
    <property type="entry name" value="NAD(P)-binding Rossmann-fold domains"/>
    <property type="match status" value="1"/>
</dbReference>
<dbReference type="GO" id="GO:0043758">
    <property type="term" value="F:acetate-CoA ligase (ADP-forming) activity"/>
    <property type="evidence" value="ECO:0007669"/>
    <property type="project" value="InterPro"/>
</dbReference>
<comment type="similarity">
    <text evidence="4">In the N-terminal section; belongs to the acetate CoA ligase alpha subunit family.</text>
</comment>
<reference evidence="6 7" key="1">
    <citation type="submission" date="2010-12" db="EMBL/GenBank/DDBJ databases">
        <title>Whole genome sequence of Anaerolinea thermophila UNI-1.</title>
        <authorList>
            <person name="Narita-Yamada S."/>
            <person name="Kishi E."/>
            <person name="Watanabe Y."/>
            <person name="Takasaki K."/>
            <person name="Ankai A."/>
            <person name="Oguchi A."/>
            <person name="Fukui S."/>
            <person name="Takahashi M."/>
            <person name="Yashiro I."/>
            <person name="Hosoyama A."/>
            <person name="Sekiguchi Y."/>
            <person name="Hanada S."/>
            <person name="Fujita N."/>
        </authorList>
    </citation>
    <scope>NUCLEOTIDE SEQUENCE [LARGE SCALE GENOMIC DNA]</scope>
    <source>
        <strain evidence="7">DSM 14523 / JCM 11388 / NBRC 100420 / UNI-1</strain>
    </source>
</reference>
<keyword evidence="7" id="KW-1185">Reference proteome</keyword>
<dbReference type="AlphaFoldDB" id="E8N574"/>
<dbReference type="KEGG" id="atm:ANT_15600"/>
<dbReference type="Pfam" id="PF13607">
    <property type="entry name" value="Succ_CoA_lig"/>
    <property type="match status" value="1"/>
</dbReference>
<evidence type="ECO:0000256" key="4">
    <source>
        <dbReference type="ARBA" id="ARBA00060888"/>
    </source>
</evidence>
<evidence type="ECO:0000256" key="1">
    <source>
        <dbReference type="ARBA" id="ARBA00022598"/>
    </source>
</evidence>
<dbReference type="STRING" id="926569.ANT_15600"/>
<dbReference type="SMART" id="SM00881">
    <property type="entry name" value="CoA_binding"/>
    <property type="match status" value="1"/>
</dbReference>
<dbReference type="EMBL" id="AP012029">
    <property type="protein sequence ID" value="BAJ63588.1"/>
    <property type="molecule type" value="Genomic_DNA"/>
</dbReference>
<dbReference type="Gene3D" id="3.40.50.261">
    <property type="entry name" value="Succinyl-CoA synthetase domains"/>
    <property type="match status" value="2"/>
</dbReference>
<dbReference type="Pfam" id="PF13380">
    <property type="entry name" value="CoA_binding_2"/>
    <property type="match status" value="1"/>
</dbReference>
<dbReference type="FunFam" id="3.30.1490.20:FF:000020">
    <property type="entry name" value="Protein lysine acetyltransferase"/>
    <property type="match status" value="1"/>
</dbReference>
<keyword evidence="3" id="KW-0067">ATP-binding</keyword>
<name>E8N574_ANATU</name>
<evidence type="ECO:0000256" key="3">
    <source>
        <dbReference type="ARBA" id="ARBA00022840"/>
    </source>
</evidence>
<dbReference type="InterPro" id="IPR036291">
    <property type="entry name" value="NAD(P)-bd_dom_sf"/>
</dbReference>
<dbReference type="PANTHER" id="PTHR43334:SF1">
    <property type="entry name" value="3-HYDROXYPROPIONATE--COA LIGASE [ADP-FORMING]"/>
    <property type="match status" value="1"/>
</dbReference>
<dbReference type="InParanoid" id="E8N574"/>
<proteinExistence type="inferred from homology"/>
<keyword evidence="1" id="KW-0436">Ligase</keyword>
<dbReference type="eggNOG" id="COG1042">
    <property type="taxonomic scope" value="Bacteria"/>
</dbReference>
<evidence type="ECO:0000259" key="5">
    <source>
        <dbReference type="SMART" id="SM00881"/>
    </source>
</evidence>
<dbReference type="SUPFAM" id="SSF56059">
    <property type="entry name" value="Glutathione synthetase ATP-binding domain-like"/>
    <property type="match status" value="1"/>
</dbReference>
<dbReference type="InterPro" id="IPR016102">
    <property type="entry name" value="Succinyl-CoA_synth-like"/>
</dbReference>
<sequence length="701" mass="76267">MHPLLPFFKPQGVAIIGASSNPTKLSFGIFKNLLQYGFQGKIYPVNPNAKEILGLTCYPDILSVPDPVDLAVSVVASNLTPAVLEACGQRGIKAVTIISGGFREIGPEGEKLEKQCLEIAHKYGMRLVGPNCVGTMDLYSGLNTTFIHGVPEKGHIGFLSQSGAICGGIVDYVRGKHIGFSNFVSLGNEADVTETDMIEYLADDPDTRVIALYVEAIKDGSRFMGVCEQVAKSKPIVLLKAGKTQAGAKAVSSHTGSIAGAITAYKTAFKQCGVIEVDTVTDLFDVAHVLTCQALPRGNRAVILTNSGGPAALASDSLGMHGFSLANLEKETQEVLRSHLNPSAQVSNPVDMLGGAEPEDYERSFKELAKDPNVDILLPILVPQALIKAEKVADAIVNAAKGLDKPVLCCFMGDEAVQEARRVLHKNGFPMFTFPDSLGRVLASMKFYADWIEKSHRKTEWEIRRHRSTVEEVLSQYKYQRLIGEKDTRPILEAYGIPVIAGGFAANLNEAQKLYQEFGPSVVMKIVSPHILHKSDVGGIRIGIRNPEELEAAYHQMMEEVKQKMPEAMIEGVLIEKMAPKGQEVIIGMKRDPVFGPLLMFGFGGIFVEVFQDVAFRIAPVDHQEAREMVFETKSGKLLTGYRNLPEFDVEGIVEGIQRLGQLALDFPQIAEVEINPCLVLPKGQGVLALDGRIVLAEEQS</sequence>
<dbReference type="InterPro" id="IPR051538">
    <property type="entry name" value="Acyl-CoA_Synth/Transferase"/>
</dbReference>
<dbReference type="Gene3D" id="3.30.470.20">
    <property type="entry name" value="ATP-grasp fold, B domain"/>
    <property type="match status" value="1"/>
</dbReference>
<dbReference type="InterPro" id="IPR043938">
    <property type="entry name" value="Ligase_CoA_dom"/>
</dbReference>
<keyword evidence="2" id="KW-0547">Nucleotide-binding</keyword>
<accession>E8N574</accession>
<evidence type="ECO:0000256" key="2">
    <source>
        <dbReference type="ARBA" id="ARBA00022741"/>
    </source>
</evidence>
<dbReference type="Pfam" id="PF13549">
    <property type="entry name" value="ATP-grasp_5"/>
    <property type="match status" value="1"/>
</dbReference>
<gene>
    <name evidence="6" type="ordered locus">ANT_15600</name>
</gene>
<dbReference type="GO" id="GO:0005524">
    <property type="term" value="F:ATP binding"/>
    <property type="evidence" value="ECO:0007669"/>
    <property type="project" value="UniProtKB-KW"/>
</dbReference>
<dbReference type="Proteomes" id="UP000008922">
    <property type="component" value="Chromosome"/>
</dbReference>
<dbReference type="PANTHER" id="PTHR43334">
    <property type="entry name" value="ACETATE--COA LIGASE [ADP-FORMING]"/>
    <property type="match status" value="1"/>
</dbReference>
<dbReference type="Gene3D" id="3.30.1490.20">
    <property type="entry name" value="ATP-grasp fold, A domain"/>
    <property type="match status" value="1"/>
</dbReference>
<dbReference type="eggNOG" id="COG0045">
    <property type="taxonomic scope" value="Bacteria"/>
</dbReference>
<evidence type="ECO:0000313" key="6">
    <source>
        <dbReference type="EMBL" id="BAJ63588.1"/>
    </source>
</evidence>
<protein>
    <submittedName>
        <fullName evidence="6">Acetyl-CoA synthetase</fullName>
    </submittedName>
</protein>
<feature type="domain" description="CoA-binding" evidence="5">
    <location>
        <begin position="7"/>
        <end position="102"/>
    </location>
</feature>
<dbReference type="InterPro" id="IPR003781">
    <property type="entry name" value="CoA-bd"/>
</dbReference>
<dbReference type="HOGENOM" id="CLU_007415_3_1_0"/>
<organism evidence="6 7">
    <name type="scientific">Anaerolinea thermophila (strain DSM 14523 / JCM 11388 / NBRC 100420 / UNI-1)</name>
    <dbReference type="NCBI Taxonomy" id="926569"/>
    <lineage>
        <taxon>Bacteria</taxon>
        <taxon>Bacillati</taxon>
        <taxon>Chloroflexota</taxon>
        <taxon>Anaerolineae</taxon>
        <taxon>Anaerolineales</taxon>
        <taxon>Anaerolineaceae</taxon>
        <taxon>Anaerolinea</taxon>
    </lineage>
</organism>
<dbReference type="Gene3D" id="3.40.50.720">
    <property type="entry name" value="NAD(P)-binding Rossmann-like Domain"/>
    <property type="match status" value="1"/>
</dbReference>
<dbReference type="SUPFAM" id="SSF52210">
    <property type="entry name" value="Succinyl-CoA synthetase domains"/>
    <property type="match status" value="2"/>
</dbReference>
<dbReference type="InterPro" id="IPR013815">
    <property type="entry name" value="ATP_grasp_subdomain_1"/>
</dbReference>
<dbReference type="OrthoDB" id="9807426at2"/>